<feature type="signal peptide" evidence="2">
    <location>
        <begin position="1"/>
        <end position="25"/>
    </location>
</feature>
<keyword evidence="1 2" id="KW-0732">Signal</keyword>
<sequence length="124" mass="13775">MLSQQLHPWPVILTILFLLLHQGHGARCGMKTPTVQQTQVGFGTPPEFTVVVQNSCPVCPAIDIHIKCGGFSQILADPRFLKVIKDDDCVVNGGLPLAPLQKISFNYTHQKLSMAPKSWYFQCE</sequence>
<organism evidence="3 4">
    <name type="scientific">Dioscorea cayennensis subsp. rotundata</name>
    <name type="common">White Guinea yam</name>
    <name type="synonym">Dioscorea rotundata</name>
    <dbReference type="NCBI Taxonomy" id="55577"/>
    <lineage>
        <taxon>Eukaryota</taxon>
        <taxon>Viridiplantae</taxon>
        <taxon>Streptophyta</taxon>
        <taxon>Embryophyta</taxon>
        <taxon>Tracheophyta</taxon>
        <taxon>Spermatophyta</taxon>
        <taxon>Magnoliopsida</taxon>
        <taxon>Liliopsida</taxon>
        <taxon>Dioscoreales</taxon>
        <taxon>Dioscoreaceae</taxon>
        <taxon>Dioscorea</taxon>
    </lineage>
</organism>
<dbReference type="GO" id="GO:0001709">
    <property type="term" value="P:cell fate determination"/>
    <property type="evidence" value="ECO:0007669"/>
    <property type="project" value="TreeGrafter"/>
</dbReference>
<dbReference type="AlphaFoldDB" id="A0AB40CGC5"/>
<evidence type="ECO:0000313" key="3">
    <source>
        <dbReference type="Proteomes" id="UP001515500"/>
    </source>
</evidence>
<protein>
    <submittedName>
        <fullName evidence="4">Uncharacterized protein At1g05835</fullName>
    </submittedName>
</protein>
<evidence type="ECO:0000256" key="1">
    <source>
        <dbReference type="ARBA" id="ARBA00022729"/>
    </source>
</evidence>
<dbReference type="Pfam" id="PF24068">
    <property type="entry name" value="TPD1_C"/>
    <property type="match status" value="1"/>
</dbReference>
<gene>
    <name evidence="4" type="primary">LOC120276321</name>
</gene>
<name>A0AB40CGC5_DIOCR</name>
<dbReference type="InterPro" id="IPR040361">
    <property type="entry name" value="TPD1"/>
</dbReference>
<evidence type="ECO:0000313" key="4">
    <source>
        <dbReference type="RefSeq" id="XP_039138979.1"/>
    </source>
</evidence>
<accession>A0AB40CGC5</accession>
<dbReference type="PANTHER" id="PTHR33184">
    <property type="entry name" value="PROTEIN TAPETUM DETERMINANT 1-LIKE-RELATED"/>
    <property type="match status" value="1"/>
</dbReference>
<reference evidence="4" key="1">
    <citation type="submission" date="2025-08" db="UniProtKB">
        <authorList>
            <consortium name="RefSeq"/>
        </authorList>
    </citation>
    <scope>IDENTIFICATION</scope>
</reference>
<keyword evidence="3" id="KW-1185">Reference proteome</keyword>
<dbReference type="GeneID" id="120276321"/>
<dbReference type="PANTHER" id="PTHR33184:SF36">
    <property type="entry name" value="EXPANSIN-LIKE EG45 DOMAIN-CONTAINING PROTEIN"/>
    <property type="match status" value="1"/>
</dbReference>
<proteinExistence type="predicted"/>
<feature type="chain" id="PRO_5044239309" evidence="2">
    <location>
        <begin position="26"/>
        <end position="124"/>
    </location>
</feature>
<evidence type="ECO:0000256" key="2">
    <source>
        <dbReference type="SAM" id="SignalP"/>
    </source>
</evidence>
<dbReference type="RefSeq" id="XP_039138979.1">
    <property type="nucleotide sequence ID" value="XM_039283045.1"/>
</dbReference>
<dbReference type="Proteomes" id="UP001515500">
    <property type="component" value="Chromosome 14"/>
</dbReference>